<keyword evidence="3" id="KW-1185">Reference proteome</keyword>
<evidence type="ECO:0000313" key="2">
    <source>
        <dbReference type="EMBL" id="GGF34225.1"/>
    </source>
</evidence>
<evidence type="ECO:0000313" key="3">
    <source>
        <dbReference type="Proteomes" id="UP000647339"/>
    </source>
</evidence>
<feature type="region of interest" description="Disordered" evidence="1">
    <location>
        <begin position="1"/>
        <end position="24"/>
    </location>
</feature>
<name>A0ABQ1V2A1_9BACT</name>
<reference evidence="3" key="1">
    <citation type="journal article" date="2019" name="Int. J. Syst. Evol. Microbiol.">
        <title>The Global Catalogue of Microorganisms (GCM) 10K type strain sequencing project: providing services to taxonomists for standard genome sequencing and annotation.</title>
        <authorList>
            <consortium name="The Broad Institute Genomics Platform"/>
            <consortium name="The Broad Institute Genome Sequencing Center for Infectious Disease"/>
            <person name="Wu L."/>
            <person name="Ma J."/>
        </authorList>
    </citation>
    <scope>NUCLEOTIDE SEQUENCE [LARGE SCALE GENOMIC DNA]</scope>
    <source>
        <strain evidence="3">CGMCC 1.15407</strain>
    </source>
</reference>
<accession>A0ABQ1V2A1</accession>
<proteinExistence type="predicted"/>
<protein>
    <submittedName>
        <fullName evidence="2">Uncharacterized protein</fullName>
    </submittedName>
</protein>
<feature type="compositionally biased region" description="Acidic residues" evidence="1">
    <location>
        <begin position="1"/>
        <end position="17"/>
    </location>
</feature>
<organism evidence="2 3">
    <name type="scientific">Echinicola rosea</name>
    <dbReference type="NCBI Taxonomy" id="1807691"/>
    <lineage>
        <taxon>Bacteria</taxon>
        <taxon>Pseudomonadati</taxon>
        <taxon>Bacteroidota</taxon>
        <taxon>Cytophagia</taxon>
        <taxon>Cytophagales</taxon>
        <taxon>Cyclobacteriaceae</taxon>
        <taxon>Echinicola</taxon>
    </lineage>
</organism>
<sequence>MVRDEDGSDPSDPENQTENEIPSSLHFAFKTEDWERQIDCTHLDLDATNSELLMATSQSTGSKFYFVVPASSHQMALADSVGKYPVGTDGYFSMAQILPVSQGSEKRLKSEIGFDEEGSFNEIMSITLDSSEEAFDYYKVKGQYHMKMVGIEDESLKRTCSGTYHFKIKTAKD</sequence>
<dbReference type="Proteomes" id="UP000647339">
    <property type="component" value="Unassembled WGS sequence"/>
</dbReference>
<evidence type="ECO:0000256" key="1">
    <source>
        <dbReference type="SAM" id="MobiDB-lite"/>
    </source>
</evidence>
<comment type="caution">
    <text evidence="2">The sequence shown here is derived from an EMBL/GenBank/DDBJ whole genome shotgun (WGS) entry which is preliminary data.</text>
</comment>
<dbReference type="EMBL" id="BMIU01000010">
    <property type="protein sequence ID" value="GGF34225.1"/>
    <property type="molecule type" value="Genomic_DNA"/>
</dbReference>
<gene>
    <name evidence="2" type="ORF">GCM10011339_23080</name>
</gene>